<evidence type="ECO:0000259" key="1">
    <source>
        <dbReference type="Pfam" id="PF10074"/>
    </source>
</evidence>
<name>A0ABW1U380_9BURK</name>
<dbReference type="Proteomes" id="UP001596270">
    <property type="component" value="Unassembled WGS sequence"/>
</dbReference>
<accession>A0ABW1U380</accession>
<protein>
    <submittedName>
        <fullName evidence="2">DNA -binding domain-containing protein</fullName>
    </submittedName>
</protein>
<dbReference type="Pfam" id="PF10074">
    <property type="entry name" value="RovC_DNA-bd"/>
    <property type="match status" value="1"/>
</dbReference>
<gene>
    <name evidence="2" type="ORF">ACFQND_24215</name>
</gene>
<dbReference type="EMBL" id="JBHSRS010000084">
    <property type="protein sequence ID" value="MFC6284341.1"/>
    <property type="molecule type" value="Genomic_DNA"/>
</dbReference>
<keyword evidence="3" id="KW-1185">Reference proteome</keyword>
<feature type="domain" description="T6SS Transcription factor RovC-like DNA binding" evidence="1">
    <location>
        <begin position="37"/>
        <end position="138"/>
    </location>
</feature>
<comment type="caution">
    <text evidence="2">The sequence shown here is derived from an EMBL/GenBank/DDBJ whole genome shotgun (WGS) entry which is preliminary data.</text>
</comment>
<dbReference type="RefSeq" id="WP_377414895.1">
    <property type="nucleotide sequence ID" value="NZ_JBHSRS010000084.1"/>
</dbReference>
<organism evidence="2 3">
    <name type="scientific">Polaromonas aquatica</name>
    <dbReference type="NCBI Taxonomy" id="332657"/>
    <lineage>
        <taxon>Bacteria</taxon>
        <taxon>Pseudomonadati</taxon>
        <taxon>Pseudomonadota</taxon>
        <taxon>Betaproteobacteria</taxon>
        <taxon>Burkholderiales</taxon>
        <taxon>Comamonadaceae</taxon>
        <taxon>Polaromonas</taxon>
    </lineage>
</organism>
<evidence type="ECO:0000313" key="2">
    <source>
        <dbReference type="EMBL" id="MFC6284341.1"/>
    </source>
</evidence>
<evidence type="ECO:0000313" key="3">
    <source>
        <dbReference type="Proteomes" id="UP001596270"/>
    </source>
</evidence>
<proteinExistence type="predicted"/>
<dbReference type="InterPro" id="IPR018754">
    <property type="entry name" value="RovC-like_DNA-bd"/>
</dbReference>
<sequence length="158" mass="17162">MVHTGEQLSFTAEHGQHRLRALLSTALADGSAYGLAVPLDTHLRTRLSGYQMQANAIQGKWPSVDARRITRASLLHLHALQALDASQAGAQHRDIAVALFGADAVRMRWTADGELRAQVRHLLTRAEGFMRGGYLALAGVRQQHIDVPCSAPGDEPAR</sequence>
<reference evidence="3" key="1">
    <citation type="journal article" date="2019" name="Int. J. Syst. Evol. Microbiol.">
        <title>The Global Catalogue of Microorganisms (GCM) 10K type strain sequencing project: providing services to taxonomists for standard genome sequencing and annotation.</title>
        <authorList>
            <consortium name="The Broad Institute Genomics Platform"/>
            <consortium name="The Broad Institute Genome Sequencing Center for Infectious Disease"/>
            <person name="Wu L."/>
            <person name="Ma J."/>
        </authorList>
    </citation>
    <scope>NUCLEOTIDE SEQUENCE [LARGE SCALE GENOMIC DNA]</scope>
    <source>
        <strain evidence="3">CCUG 39402</strain>
    </source>
</reference>